<accession>A0ABW4JEI4</accession>
<sequence>MASLTIPCQETPNELRGGLFQGGELTTIVAMDNNGTHLSDRSVIERWISQLYQATQTLTRADSLAELQVAFLRTLPFEASSYYRMEESLGLAFREAVHIASLNSLEDTYAVNQSSYAEILLERVGLDDASHIISQGWAQAKVNFEIAIQTQVFACSADGWYTVPIIHQQAVTGMVCVYTARHFFDDAQFIDAFASYISLFVRLLMKHQLIQTVERENQVLVWMHDLSQFVLHVENEQQLWLHFRDMLADIGQSVGGVYVLRSEDHWTVADVFGILAPYKEQIAVDMIPWIEQRIGDHWRSRRLIWTPPNKRILPPYVREESSAGAGLCYYVGDETTLFAVLTLYFESSDVVIKRLIPNLLETLSMAHQVVAQRRRLKYWVNHDPLTGIWNRRALHHFMEVYFSQPSPQRMLFMLCDLDGFKALNDSAGHEAGDQLLCQFAHHLQSALTAKEHATRLGGDEFVLVLEHDRWDVAANARIDAILQASPLAASGVSSSVGVILLPDEAHDFFACYKLADARQYMSKRSGKNKITGPE</sequence>
<evidence type="ECO:0000259" key="1">
    <source>
        <dbReference type="PROSITE" id="PS50887"/>
    </source>
</evidence>
<comment type="caution">
    <text evidence="2">The sequence shown here is derived from an EMBL/GenBank/DDBJ whole genome shotgun (WGS) entry which is preliminary data.</text>
</comment>
<evidence type="ECO:0000313" key="2">
    <source>
        <dbReference type="EMBL" id="MFD1673748.1"/>
    </source>
</evidence>
<proteinExistence type="predicted"/>
<dbReference type="Gene3D" id="3.30.70.270">
    <property type="match status" value="1"/>
</dbReference>
<dbReference type="InterPro" id="IPR043128">
    <property type="entry name" value="Rev_trsase/Diguanyl_cyclase"/>
</dbReference>
<dbReference type="SUPFAM" id="SSF55073">
    <property type="entry name" value="Nucleotide cyclase"/>
    <property type="match status" value="1"/>
</dbReference>
<dbReference type="EMBL" id="JBHUCX010000013">
    <property type="protein sequence ID" value="MFD1673748.1"/>
    <property type="molecule type" value="Genomic_DNA"/>
</dbReference>
<evidence type="ECO:0000313" key="3">
    <source>
        <dbReference type="Proteomes" id="UP001597079"/>
    </source>
</evidence>
<keyword evidence="3" id="KW-1185">Reference proteome</keyword>
<dbReference type="InterPro" id="IPR029787">
    <property type="entry name" value="Nucleotide_cyclase"/>
</dbReference>
<reference evidence="3" key="1">
    <citation type="journal article" date="2019" name="Int. J. Syst. Evol. Microbiol.">
        <title>The Global Catalogue of Microorganisms (GCM) 10K type strain sequencing project: providing services to taxonomists for standard genome sequencing and annotation.</title>
        <authorList>
            <consortium name="The Broad Institute Genomics Platform"/>
            <consortium name="The Broad Institute Genome Sequencing Center for Infectious Disease"/>
            <person name="Wu L."/>
            <person name="Ma J."/>
        </authorList>
    </citation>
    <scope>NUCLEOTIDE SEQUENCE [LARGE SCALE GENOMIC DNA]</scope>
    <source>
        <strain evidence="3">CGMCC 1.12286</strain>
    </source>
</reference>
<dbReference type="PROSITE" id="PS50887">
    <property type="entry name" value="GGDEF"/>
    <property type="match status" value="1"/>
</dbReference>
<dbReference type="RefSeq" id="WP_377941256.1">
    <property type="nucleotide sequence ID" value="NZ_JBHUCX010000013.1"/>
</dbReference>
<dbReference type="SMART" id="SM00267">
    <property type="entry name" value="GGDEF"/>
    <property type="match status" value="1"/>
</dbReference>
<dbReference type="PANTHER" id="PTHR46663:SF2">
    <property type="entry name" value="GGDEF DOMAIN-CONTAINING PROTEIN"/>
    <property type="match status" value="1"/>
</dbReference>
<feature type="domain" description="GGDEF" evidence="1">
    <location>
        <begin position="408"/>
        <end position="534"/>
    </location>
</feature>
<name>A0ABW4JEI4_9BACL</name>
<organism evidence="2 3">
    <name type="scientific">Alicyclobacillus fodiniaquatilis</name>
    <dbReference type="NCBI Taxonomy" id="1661150"/>
    <lineage>
        <taxon>Bacteria</taxon>
        <taxon>Bacillati</taxon>
        <taxon>Bacillota</taxon>
        <taxon>Bacilli</taxon>
        <taxon>Bacillales</taxon>
        <taxon>Alicyclobacillaceae</taxon>
        <taxon>Alicyclobacillus</taxon>
    </lineage>
</organism>
<gene>
    <name evidence="2" type="ORF">ACFSB2_03370</name>
</gene>
<protein>
    <submittedName>
        <fullName evidence="2">GGDEF domain-containing protein</fullName>
    </submittedName>
</protein>
<dbReference type="PANTHER" id="PTHR46663">
    <property type="entry name" value="DIGUANYLATE CYCLASE DGCT-RELATED"/>
    <property type="match status" value="1"/>
</dbReference>
<dbReference type="Proteomes" id="UP001597079">
    <property type="component" value="Unassembled WGS sequence"/>
</dbReference>
<dbReference type="NCBIfam" id="TIGR00254">
    <property type="entry name" value="GGDEF"/>
    <property type="match status" value="1"/>
</dbReference>
<dbReference type="InterPro" id="IPR052163">
    <property type="entry name" value="DGC-Regulatory_Protein"/>
</dbReference>
<dbReference type="CDD" id="cd01949">
    <property type="entry name" value="GGDEF"/>
    <property type="match status" value="1"/>
</dbReference>
<dbReference type="InterPro" id="IPR000160">
    <property type="entry name" value="GGDEF_dom"/>
</dbReference>
<dbReference type="Pfam" id="PF00990">
    <property type="entry name" value="GGDEF"/>
    <property type="match status" value="1"/>
</dbReference>